<dbReference type="Proteomes" id="UP001597097">
    <property type="component" value="Unassembled WGS sequence"/>
</dbReference>
<proteinExistence type="predicted"/>
<dbReference type="EC" id="2.1.1.64" evidence="2"/>
<evidence type="ECO:0000313" key="2">
    <source>
        <dbReference type="EMBL" id="MFD1535422.1"/>
    </source>
</evidence>
<reference evidence="3" key="1">
    <citation type="journal article" date="2019" name="Int. J. Syst. Evol. Microbiol.">
        <title>The Global Catalogue of Microorganisms (GCM) 10K type strain sequencing project: providing services to taxonomists for standard genome sequencing and annotation.</title>
        <authorList>
            <consortium name="The Broad Institute Genomics Platform"/>
            <consortium name="The Broad Institute Genome Sequencing Center for Infectious Disease"/>
            <person name="Wu L."/>
            <person name="Ma J."/>
        </authorList>
    </citation>
    <scope>NUCLEOTIDE SEQUENCE [LARGE SCALE GENOMIC DNA]</scope>
    <source>
        <strain evidence="3">CGMCC 1.15399</strain>
    </source>
</reference>
<comment type="caution">
    <text evidence="2">The sequence shown here is derived from an EMBL/GenBank/DDBJ whole genome shotgun (WGS) entry which is preliminary data.</text>
</comment>
<dbReference type="GO" id="GO:0061542">
    <property type="term" value="F:3-demethylubiquinol 3-O-methyltransferase activity"/>
    <property type="evidence" value="ECO:0007669"/>
    <property type="project" value="UniProtKB-EC"/>
</dbReference>
<name>A0ABW4FYJ2_9ACTN</name>
<dbReference type="PANTHER" id="PTHR43861">
    <property type="entry name" value="TRANS-ACONITATE 2-METHYLTRANSFERASE-RELATED"/>
    <property type="match status" value="1"/>
</dbReference>
<dbReference type="GO" id="GO:0102208">
    <property type="term" value="F:2-polyprenyl-6-hydroxyphenol methylase activity"/>
    <property type="evidence" value="ECO:0007669"/>
    <property type="project" value="UniProtKB-EC"/>
</dbReference>
<dbReference type="InterPro" id="IPR025714">
    <property type="entry name" value="Methyltranfer_dom"/>
</dbReference>
<dbReference type="CDD" id="cd02440">
    <property type="entry name" value="AdoMet_MTases"/>
    <property type="match status" value="1"/>
</dbReference>
<dbReference type="EMBL" id="JBHUCM010000001">
    <property type="protein sequence ID" value="MFD1535422.1"/>
    <property type="molecule type" value="Genomic_DNA"/>
</dbReference>
<organism evidence="2 3">
    <name type="scientific">Nonomuraea guangzhouensis</name>
    <dbReference type="NCBI Taxonomy" id="1291555"/>
    <lineage>
        <taxon>Bacteria</taxon>
        <taxon>Bacillati</taxon>
        <taxon>Actinomycetota</taxon>
        <taxon>Actinomycetes</taxon>
        <taxon>Streptosporangiales</taxon>
        <taxon>Streptosporangiaceae</taxon>
        <taxon>Nonomuraea</taxon>
    </lineage>
</organism>
<sequence length="266" mass="30276">MSQQTKSAWWTPESAFFGPLYLEADDSYRTFFAGDAEIEDRTAKEVSGIERLCSLTPGERVVDCPCGYGRHSIELARRGYDVTGVDINPYFLKLAKERATEVGATVDFRSADMRKLPEMKPTNAIINMFYSFGFFDTVEDDLHVLSGFHKQLADDGKLLIHTMITVPAFETGRIPAMETRHLRSGRRLRSLRMFDPASRREVGRWSIFHPNGEEDPLPVYSVRIYLPDELEELCLKAGFSSVRFYGDWDGTPYMDESPYLILVADA</sequence>
<dbReference type="Pfam" id="PF13847">
    <property type="entry name" value="Methyltransf_31"/>
    <property type="match status" value="1"/>
</dbReference>
<feature type="domain" description="Methyltransferase" evidence="1">
    <location>
        <begin position="56"/>
        <end position="164"/>
    </location>
</feature>
<accession>A0ABW4FYJ2</accession>
<dbReference type="PANTHER" id="PTHR43861:SF1">
    <property type="entry name" value="TRANS-ACONITATE 2-METHYLTRANSFERASE"/>
    <property type="match status" value="1"/>
</dbReference>
<dbReference type="RefSeq" id="WP_219536837.1">
    <property type="nucleotide sequence ID" value="NZ_JAHKRM010000032.1"/>
</dbReference>
<keyword evidence="2" id="KW-0489">Methyltransferase</keyword>
<keyword evidence="3" id="KW-1185">Reference proteome</keyword>
<dbReference type="EC" id="2.1.1.222" evidence="2"/>
<keyword evidence="2" id="KW-0808">Transferase</keyword>
<dbReference type="GO" id="GO:0032259">
    <property type="term" value="P:methylation"/>
    <property type="evidence" value="ECO:0007669"/>
    <property type="project" value="UniProtKB-KW"/>
</dbReference>
<evidence type="ECO:0000259" key="1">
    <source>
        <dbReference type="Pfam" id="PF13847"/>
    </source>
</evidence>
<evidence type="ECO:0000313" key="3">
    <source>
        <dbReference type="Proteomes" id="UP001597097"/>
    </source>
</evidence>
<protein>
    <submittedName>
        <fullName evidence="2">Class I SAM-dependent methyltransferase</fullName>
        <ecNumber evidence="2">2.1.1.222</ecNumber>
        <ecNumber evidence="2">2.1.1.64</ecNumber>
    </submittedName>
</protein>
<gene>
    <name evidence="2" type="ORF">ACFSJ0_00170</name>
</gene>